<evidence type="ECO:0000313" key="3">
    <source>
        <dbReference type="Proteomes" id="UP000011777"/>
    </source>
</evidence>
<feature type="compositionally biased region" description="Polar residues" evidence="1">
    <location>
        <begin position="673"/>
        <end position="697"/>
    </location>
</feature>
<feature type="compositionally biased region" description="Low complexity" evidence="1">
    <location>
        <begin position="32"/>
        <end position="48"/>
    </location>
</feature>
<dbReference type="OrthoDB" id="4068467at2759"/>
<feature type="compositionally biased region" description="Low complexity" evidence="1">
    <location>
        <begin position="1"/>
        <end position="15"/>
    </location>
</feature>
<comment type="caution">
    <text evidence="2">The sequence shown here is derived from an EMBL/GenBank/DDBJ whole genome shotgun (WGS) entry which is preliminary data.</text>
</comment>
<feature type="compositionally biased region" description="Low complexity" evidence="1">
    <location>
        <begin position="537"/>
        <end position="547"/>
    </location>
</feature>
<proteinExistence type="predicted"/>
<keyword evidence="3" id="KW-1185">Reference proteome</keyword>
<protein>
    <submittedName>
        <fullName evidence="2">Uncharacterized protein</fullName>
    </submittedName>
</protein>
<accession>M3HKG7</accession>
<gene>
    <name evidence="2" type="ORF">G210_1630</name>
</gene>
<feature type="region of interest" description="Disordered" evidence="1">
    <location>
        <begin position="269"/>
        <end position="295"/>
    </location>
</feature>
<sequence length="714" mass="80904">MTTLLTTTSSSSTTTPNNQYNSQNLKDAIPRTSPMFTSPNTTSTTSTTTTCKNVDEFNKKFPKFSRCVSFNNLQPPEYDSDFPFNNPIYNLNQTSTISQPTTTSLFTNNYTLSSKSPQSISSAYTSTPLDEYSFGFNRKNSNPSASSNIRRKRLKLPPPPERSILKNKVSLQQLQYNDLFQDNLSEATINYHQVEENDDLADDEDTTSSGNNSPTLTATNTVPSTRRKSYAGMTDEELMALDPQFQTSKSKFNNLDKFKFDNQQTYYLSPSSRRSSTGNNDSVVAQLSKKQTYPTSNENNYKSISLTVKYGDLLQGDFKRTILTIISGRRHSWSSVDWLFSIKEDLQKSDNLLVDGDHLIVAGLIPLKFVKDYCNNKKNKASLDDYLFEKCSNLLSYLMEYISSLDLKLKVTVEFVIDYDDEGEPQSITNASKILRGDKYMLDHLFKQYQPNLIVIGNKSSNLNFKYPIKMNKLNNQYLIKISSYIVKYSTIPVILVGLDHEESRRSSIKFNKPTAISFSDKKSSTTPDSELTPKHSNSSIESVESYSPKEFTGEEKRKKSFAQKISKVQEEPYNSETKYQDWISAISDNSFQASNNYLTAINSKDDSIKVDDKIHAIYKSQTWATGNTNASHDDLSESSGGMYKVKSMISIEDDEEVKKRQELRKKKRRESQIMSIKSNDSSGVLSSVDSHNNGNNKPVKKKSFWKKLGFSKS</sequence>
<feature type="compositionally biased region" description="Polar residues" evidence="1">
    <location>
        <begin position="16"/>
        <end position="25"/>
    </location>
</feature>
<reference evidence="2 3" key="1">
    <citation type="submission" date="2013-02" db="EMBL/GenBank/DDBJ databases">
        <title>Genome sequence of Candida maltosa Xu316, a potential industrial strain for xylitol and ethanol production.</title>
        <authorList>
            <person name="Yu J."/>
            <person name="Wang Q."/>
            <person name="Geng X."/>
            <person name="Bao W."/>
            <person name="He P."/>
            <person name="Cai J."/>
        </authorList>
    </citation>
    <scope>NUCLEOTIDE SEQUENCE [LARGE SCALE GENOMIC DNA]</scope>
    <source>
        <strain evidence="3">Xu316</strain>
    </source>
</reference>
<feature type="compositionally biased region" description="Polar residues" evidence="1">
    <location>
        <begin position="207"/>
        <end position="224"/>
    </location>
</feature>
<dbReference type="Proteomes" id="UP000011777">
    <property type="component" value="Unassembled WGS sequence"/>
</dbReference>
<evidence type="ECO:0000256" key="1">
    <source>
        <dbReference type="SAM" id="MobiDB-lite"/>
    </source>
</evidence>
<dbReference type="eggNOG" id="ENOG502QSA6">
    <property type="taxonomic scope" value="Eukaryota"/>
</dbReference>
<dbReference type="OMA" id="DHLFKQY"/>
<feature type="region of interest" description="Disordered" evidence="1">
    <location>
        <begin position="135"/>
        <end position="163"/>
    </location>
</feature>
<feature type="region of interest" description="Disordered" evidence="1">
    <location>
        <begin position="518"/>
        <end position="561"/>
    </location>
</feature>
<dbReference type="EMBL" id="AOGT01001339">
    <property type="protein sequence ID" value="EMG47887.1"/>
    <property type="molecule type" value="Genomic_DNA"/>
</dbReference>
<evidence type="ECO:0000313" key="2">
    <source>
        <dbReference type="EMBL" id="EMG47887.1"/>
    </source>
</evidence>
<feature type="compositionally biased region" description="Acidic residues" evidence="1">
    <location>
        <begin position="197"/>
        <end position="206"/>
    </location>
</feature>
<name>M3HKG7_CANMX</name>
<organism evidence="2 3">
    <name type="scientific">Candida maltosa (strain Xu316)</name>
    <name type="common">Yeast</name>
    <dbReference type="NCBI Taxonomy" id="1245528"/>
    <lineage>
        <taxon>Eukaryota</taxon>
        <taxon>Fungi</taxon>
        <taxon>Dikarya</taxon>
        <taxon>Ascomycota</taxon>
        <taxon>Saccharomycotina</taxon>
        <taxon>Pichiomycetes</taxon>
        <taxon>Debaryomycetaceae</taxon>
        <taxon>Candida/Lodderomyces clade</taxon>
        <taxon>Candida</taxon>
    </lineage>
</organism>
<dbReference type="AlphaFoldDB" id="M3HKG7"/>
<feature type="region of interest" description="Disordered" evidence="1">
    <location>
        <begin position="1"/>
        <end position="48"/>
    </location>
</feature>
<feature type="region of interest" description="Disordered" evidence="1">
    <location>
        <begin position="197"/>
        <end position="227"/>
    </location>
</feature>
<dbReference type="HOGENOM" id="CLU_018929_0_0_1"/>
<feature type="region of interest" description="Disordered" evidence="1">
    <location>
        <begin position="655"/>
        <end position="714"/>
    </location>
</feature>
<feature type="compositionally biased region" description="Polar residues" evidence="1">
    <location>
        <begin position="138"/>
        <end position="148"/>
    </location>
</feature>